<dbReference type="InterPro" id="IPR010105">
    <property type="entry name" value="TonB_sidphr_rcpt"/>
</dbReference>
<evidence type="ECO:0000256" key="1">
    <source>
        <dbReference type="ARBA" id="ARBA00004571"/>
    </source>
</evidence>
<dbReference type="InterPro" id="IPR039426">
    <property type="entry name" value="TonB-dep_rcpt-like"/>
</dbReference>
<sequence length="750" mass="84789">MTTIQPSFSLRSHSAFRLSLIASAILASHSTLAAEDVDFDAVTVTATSISTTTENSNTYKSSAMSTTTGLELTPRETPQSVSNITMQQIQDQGLTTLDETMRRTTGITVIEDAGTVRFLSRGFFVDKIQEDGITSTIPGSTGNSHRESAAMSDMAIYDHIEVVRGPTGLTQSNGEPGGTINAVRKRPTAGFQASVSAEAGSWDHYRSMADISSSLNEAQTLRGRLVGVVSRSNSFKESVGDDMNLLYGILEADVTPDTKLTFGGLYQDSESTPDFFGLPAGPNGEDLDFDRDTTFIADWQKRITRKRNLFAELEYYFNEDWRITSKISYTRVARDTKMGQLIGIKTQPIDNPMMQGNNFQFYDNSQEQLSASVTLNGVYRLFGQDHDFFGTLDYSKEESDSHWKRSPFGSEVNAHDFSGSSLIEPDWNDYDQLNVDYIYRTTYRDMGIRLGTRYNFTNNWHLIAGARWANFKQESDNEGIDYTYHKDNGLYYWNPRDYWGSELTTSKLIPYFGLTWDVTPNSSIYLSYTAIFKPQSGKYTSGEVVDPVEGTNYELGIKSDFFNNRLNTSAALFFIEQENRPIWDANRDWVLSTGTVTSQGLELEVSGEVANGWNLFAGYTYNKSEFRNNESSLFKKGMTYSALTPRHLLRFYTSYRLPGAAHRWTVGTGAQIQSQSDIGQQSDAIHMLQGGYAVWNANVQYRFNDHLDVNFVVNNLFDKTYWREVNNRTYRMNGYYGDPRNFLLRANYRF</sequence>
<keyword evidence="21" id="KW-1185">Reference proteome</keyword>
<dbReference type="InterPro" id="IPR012910">
    <property type="entry name" value="Plug_dom"/>
</dbReference>
<feature type="chain" id="PRO_5042493054" evidence="17">
    <location>
        <begin position="34"/>
        <end position="750"/>
    </location>
</feature>
<keyword evidence="9" id="KW-0406">Ion transport</keyword>
<dbReference type="EMBL" id="WEHW01000019">
    <property type="protein sequence ID" value="KAB7651201.1"/>
    <property type="molecule type" value="Genomic_DNA"/>
</dbReference>
<proteinExistence type="inferred from homology"/>
<dbReference type="RefSeq" id="WP_139688754.1">
    <property type="nucleotide sequence ID" value="NZ_WEHW01000019.1"/>
</dbReference>
<evidence type="ECO:0000256" key="17">
    <source>
        <dbReference type="SAM" id="SignalP"/>
    </source>
</evidence>
<dbReference type="GO" id="GO:0038023">
    <property type="term" value="F:signaling receptor activity"/>
    <property type="evidence" value="ECO:0007669"/>
    <property type="project" value="InterPro"/>
</dbReference>
<dbReference type="Gene3D" id="2.40.170.20">
    <property type="entry name" value="TonB-dependent receptor, beta-barrel domain"/>
    <property type="match status" value="1"/>
</dbReference>
<evidence type="ECO:0000256" key="6">
    <source>
        <dbReference type="ARBA" id="ARBA00022692"/>
    </source>
</evidence>
<dbReference type="InterPro" id="IPR037066">
    <property type="entry name" value="Plug_dom_sf"/>
</dbReference>
<evidence type="ECO:0000259" key="19">
    <source>
        <dbReference type="Pfam" id="PF07715"/>
    </source>
</evidence>
<organism evidence="20 21">
    <name type="scientific">Sutterella seckii</name>
    <dbReference type="NCBI Taxonomy" id="1944635"/>
    <lineage>
        <taxon>Bacteria</taxon>
        <taxon>Pseudomonadati</taxon>
        <taxon>Pseudomonadota</taxon>
        <taxon>Betaproteobacteria</taxon>
        <taxon>Burkholderiales</taxon>
        <taxon>Sutterellaceae</taxon>
        <taxon>Sutterella</taxon>
    </lineage>
</organism>
<evidence type="ECO:0000256" key="16">
    <source>
        <dbReference type="SAM" id="MobiDB-lite"/>
    </source>
</evidence>
<dbReference type="GO" id="GO:0015891">
    <property type="term" value="P:siderophore transport"/>
    <property type="evidence" value="ECO:0007669"/>
    <property type="project" value="InterPro"/>
</dbReference>
<dbReference type="Pfam" id="PF07715">
    <property type="entry name" value="Plug"/>
    <property type="match status" value="1"/>
</dbReference>
<evidence type="ECO:0000256" key="4">
    <source>
        <dbReference type="ARBA" id="ARBA00022452"/>
    </source>
</evidence>
<evidence type="ECO:0000256" key="15">
    <source>
        <dbReference type="RuleBase" id="RU003357"/>
    </source>
</evidence>
<keyword evidence="13 14" id="KW-0998">Cell outer membrane</keyword>
<dbReference type="InterPro" id="IPR000531">
    <property type="entry name" value="Beta-barrel_TonB"/>
</dbReference>
<evidence type="ECO:0000256" key="5">
    <source>
        <dbReference type="ARBA" id="ARBA00022496"/>
    </source>
</evidence>
<evidence type="ECO:0000256" key="9">
    <source>
        <dbReference type="ARBA" id="ARBA00023065"/>
    </source>
</evidence>
<feature type="signal peptide" evidence="17">
    <location>
        <begin position="1"/>
        <end position="33"/>
    </location>
</feature>
<dbReference type="GO" id="GO:0015344">
    <property type="term" value="F:siderophore uptake transmembrane transporter activity"/>
    <property type="evidence" value="ECO:0007669"/>
    <property type="project" value="TreeGrafter"/>
</dbReference>
<comment type="subcellular location">
    <subcellularLocation>
        <location evidence="1 14">Cell outer membrane</location>
        <topology evidence="1 14">Multi-pass membrane protein</topology>
    </subcellularLocation>
</comment>
<evidence type="ECO:0000256" key="12">
    <source>
        <dbReference type="ARBA" id="ARBA00023170"/>
    </source>
</evidence>
<keyword evidence="10 15" id="KW-0798">TonB box</keyword>
<evidence type="ECO:0000259" key="18">
    <source>
        <dbReference type="Pfam" id="PF00593"/>
    </source>
</evidence>
<keyword evidence="3 14" id="KW-0813">Transport</keyword>
<dbReference type="Proteomes" id="UP000469462">
    <property type="component" value="Unassembled WGS sequence"/>
</dbReference>
<dbReference type="GO" id="GO:0009279">
    <property type="term" value="C:cell outer membrane"/>
    <property type="evidence" value="ECO:0007669"/>
    <property type="project" value="UniProtKB-SubCell"/>
</dbReference>
<accession>A0AAI9SCJ8</accession>
<evidence type="ECO:0000256" key="2">
    <source>
        <dbReference type="ARBA" id="ARBA00009810"/>
    </source>
</evidence>
<keyword evidence="12 20" id="KW-0675">Receptor</keyword>
<keyword evidence="11 14" id="KW-0472">Membrane</keyword>
<evidence type="ECO:0000256" key="3">
    <source>
        <dbReference type="ARBA" id="ARBA00022448"/>
    </source>
</evidence>
<evidence type="ECO:0000256" key="13">
    <source>
        <dbReference type="ARBA" id="ARBA00023237"/>
    </source>
</evidence>
<evidence type="ECO:0000256" key="7">
    <source>
        <dbReference type="ARBA" id="ARBA00022729"/>
    </source>
</evidence>
<feature type="domain" description="TonB-dependent receptor plug" evidence="19">
    <location>
        <begin position="74"/>
        <end position="179"/>
    </location>
</feature>
<evidence type="ECO:0000256" key="10">
    <source>
        <dbReference type="ARBA" id="ARBA00023077"/>
    </source>
</evidence>
<keyword evidence="7 17" id="KW-0732">Signal</keyword>
<dbReference type="CDD" id="cd01347">
    <property type="entry name" value="ligand_gated_channel"/>
    <property type="match status" value="1"/>
</dbReference>
<keyword evidence="4 14" id="KW-1134">Transmembrane beta strand</keyword>
<dbReference type="NCBIfam" id="TIGR01783">
    <property type="entry name" value="TonB-siderophor"/>
    <property type="match status" value="1"/>
</dbReference>
<keyword evidence="8" id="KW-0408">Iron</keyword>
<keyword evidence="6 14" id="KW-0812">Transmembrane</keyword>
<evidence type="ECO:0000256" key="8">
    <source>
        <dbReference type="ARBA" id="ARBA00023004"/>
    </source>
</evidence>
<dbReference type="PANTHER" id="PTHR32552:SF74">
    <property type="entry name" value="HYDROXAMATE SIDEROPHORE RECEPTOR FHUE"/>
    <property type="match status" value="1"/>
</dbReference>
<dbReference type="PANTHER" id="PTHR32552">
    <property type="entry name" value="FERRICHROME IRON RECEPTOR-RELATED"/>
    <property type="match status" value="1"/>
</dbReference>
<reference evidence="20 21" key="1">
    <citation type="submission" date="2019-10" db="EMBL/GenBank/DDBJ databases">
        <title>Genome diversity of Sutterella seckii.</title>
        <authorList>
            <person name="Chaplin A.V."/>
            <person name="Sokolova S.R."/>
            <person name="Mosin K.A."/>
            <person name="Ivanova E.L."/>
            <person name="Kochetkova T.O."/>
            <person name="Goltsov A.Y."/>
            <person name="Trofimov D.Y."/>
            <person name="Efimov B.A."/>
        </authorList>
    </citation>
    <scope>NUCLEOTIDE SEQUENCE [LARGE SCALE GENOMIC DNA]</scope>
    <source>
        <strain evidence="20 21">ASD3426</strain>
    </source>
</reference>
<dbReference type="Gene3D" id="2.170.130.10">
    <property type="entry name" value="TonB-dependent receptor, plug domain"/>
    <property type="match status" value="1"/>
</dbReference>
<feature type="region of interest" description="Disordered" evidence="16">
    <location>
        <begin position="54"/>
        <end position="74"/>
    </location>
</feature>
<dbReference type="InterPro" id="IPR036942">
    <property type="entry name" value="Beta-barrel_TonB_sf"/>
</dbReference>
<evidence type="ECO:0000256" key="14">
    <source>
        <dbReference type="PROSITE-ProRule" id="PRU01360"/>
    </source>
</evidence>
<protein>
    <submittedName>
        <fullName evidence="20">TonB-dependent siderophore receptor</fullName>
    </submittedName>
</protein>
<evidence type="ECO:0000313" key="21">
    <source>
        <dbReference type="Proteomes" id="UP000469462"/>
    </source>
</evidence>
<evidence type="ECO:0000313" key="20">
    <source>
        <dbReference type="EMBL" id="KAB7651201.1"/>
    </source>
</evidence>
<dbReference type="AlphaFoldDB" id="A0AAI9SCJ8"/>
<name>A0AAI9SCJ8_9BURK</name>
<evidence type="ECO:0000256" key="11">
    <source>
        <dbReference type="ARBA" id="ARBA00023136"/>
    </source>
</evidence>
<keyword evidence="5" id="KW-0410">Iron transport</keyword>
<dbReference type="Pfam" id="PF00593">
    <property type="entry name" value="TonB_dep_Rec_b-barrel"/>
    <property type="match status" value="1"/>
</dbReference>
<gene>
    <name evidence="20" type="ORF">GBM96_06600</name>
</gene>
<feature type="compositionally biased region" description="Polar residues" evidence="16">
    <location>
        <begin position="59"/>
        <end position="74"/>
    </location>
</feature>
<dbReference type="SUPFAM" id="SSF56935">
    <property type="entry name" value="Porins"/>
    <property type="match status" value="1"/>
</dbReference>
<feature type="domain" description="TonB-dependent receptor-like beta-barrel" evidence="18">
    <location>
        <begin position="255"/>
        <end position="716"/>
    </location>
</feature>
<comment type="caution">
    <text evidence="20">The sequence shown here is derived from an EMBL/GenBank/DDBJ whole genome shotgun (WGS) entry which is preliminary data.</text>
</comment>
<dbReference type="PROSITE" id="PS52016">
    <property type="entry name" value="TONB_DEPENDENT_REC_3"/>
    <property type="match status" value="1"/>
</dbReference>
<comment type="similarity">
    <text evidence="2 14 15">Belongs to the TonB-dependent receptor family.</text>
</comment>
<dbReference type="FunFam" id="2.170.130.10:FF:000010">
    <property type="entry name" value="Ferripyoverdine receptor"/>
    <property type="match status" value="1"/>
</dbReference>